<sequence>MPLYLRAAWLLPMLLVSPLSLAEIGYSQEELKALSAREQAVAAPANQDALTAIIEQSQQFRQEALSMNQHLDDALKGSPLSSVLGELSTNPNKDAQGVMVFVSLSMPKQALQQLLKQSQDYQVPLVIRGVLPEGFVPTTSRIMSLLEMPDGTTLDSGIAISPEWFQQFGVTHVPAFVAIGDSCTESHCPENAYDIVYGNLSLPYALEALSQGDVGHIAKQVMTRRAP</sequence>
<reference evidence="1" key="1">
    <citation type="submission" date="2020-09" db="EMBL/GenBank/DDBJ databases">
        <title>Genome sequence of Vibrio parahaemolyticus isolates.</title>
        <authorList>
            <person name="Hammerl J.A."/>
            <person name="Strauch E."/>
        </authorList>
    </citation>
    <scope>NUCLEOTIDE SEQUENCE</scope>
    <source>
        <strain evidence="1">17-VB00146</strain>
    </source>
</reference>
<proteinExistence type="predicted"/>
<comment type="caution">
    <text evidence="1">The sequence shown here is derived from an EMBL/GenBank/DDBJ whole genome shotgun (WGS) entry which is preliminary data.</text>
</comment>
<dbReference type="NCBIfam" id="TIGR02742">
    <property type="entry name" value="TrbC_Ftype"/>
    <property type="match status" value="1"/>
</dbReference>
<protein>
    <submittedName>
        <fullName evidence="1">Type-F conjugative transfer system pilin assembly protein TrbC</fullName>
    </submittedName>
</protein>
<accession>A0A9Q3UHU4</accession>
<evidence type="ECO:0000313" key="2">
    <source>
        <dbReference type="Proteomes" id="UP000726777"/>
    </source>
</evidence>
<name>A0A9Q3UHU4_VIBPH</name>
<organism evidence="1 2">
    <name type="scientific">Vibrio parahaemolyticus</name>
    <dbReference type="NCBI Taxonomy" id="670"/>
    <lineage>
        <taxon>Bacteria</taxon>
        <taxon>Pseudomonadati</taxon>
        <taxon>Pseudomonadota</taxon>
        <taxon>Gammaproteobacteria</taxon>
        <taxon>Vibrionales</taxon>
        <taxon>Vibrionaceae</taxon>
        <taxon>Vibrio</taxon>
    </lineage>
</organism>
<dbReference type="InterPro" id="IPR019106">
    <property type="entry name" value="T4SS_TrbC"/>
</dbReference>
<dbReference type="AlphaFoldDB" id="A0A9Q3UHU4"/>
<evidence type="ECO:0000313" key="1">
    <source>
        <dbReference type="EMBL" id="MCC3807516.1"/>
    </source>
</evidence>
<dbReference type="Pfam" id="PF09673">
    <property type="entry name" value="TrbC_Ftype"/>
    <property type="match status" value="1"/>
</dbReference>
<gene>
    <name evidence="1" type="primary">trbC</name>
    <name evidence="1" type="ORF">IB292_21080</name>
</gene>
<dbReference type="EMBL" id="JACVHL010000027">
    <property type="protein sequence ID" value="MCC3807516.1"/>
    <property type="molecule type" value="Genomic_DNA"/>
</dbReference>
<dbReference type="Proteomes" id="UP000726777">
    <property type="component" value="Unassembled WGS sequence"/>
</dbReference>
<dbReference type="RefSeq" id="WP_228085864.1">
    <property type="nucleotide sequence ID" value="NZ_JACVHL010000027.1"/>
</dbReference>
<dbReference type="InterPro" id="IPR014113">
    <property type="entry name" value="T4SS_TrbC_subgr"/>
</dbReference>